<keyword evidence="2 4" id="KW-0732">Signal</keyword>
<dbReference type="PROSITE" id="PS51257">
    <property type="entry name" value="PROKAR_LIPOPROTEIN"/>
    <property type="match status" value="1"/>
</dbReference>
<dbReference type="Pfam" id="PF11999">
    <property type="entry name" value="Ice_binding"/>
    <property type="match status" value="1"/>
</dbReference>
<evidence type="ECO:0000256" key="2">
    <source>
        <dbReference type="ARBA" id="ARBA00022729"/>
    </source>
</evidence>
<comment type="similarity">
    <text evidence="1">Belongs to the ice-binding protein family.</text>
</comment>
<gene>
    <name evidence="5" type="ORF">ZT1A5_G6391</name>
</gene>
<proteinExistence type="inferred from homology"/>
<accession>A0A1Y6LMR9</accession>
<name>A0A1Y6LMR9_ZYMTR</name>
<evidence type="ECO:0000256" key="1">
    <source>
        <dbReference type="ARBA" id="ARBA00005445"/>
    </source>
</evidence>
<feature type="chain" id="PRO_5012802979" description="DUF3494 domain-containing protein" evidence="4">
    <location>
        <begin position="24"/>
        <end position="338"/>
    </location>
</feature>
<evidence type="ECO:0000256" key="3">
    <source>
        <dbReference type="SAM" id="MobiDB-lite"/>
    </source>
</evidence>
<feature type="signal peptide" evidence="4">
    <location>
        <begin position="1"/>
        <end position="23"/>
    </location>
</feature>
<dbReference type="InterPro" id="IPR021884">
    <property type="entry name" value="Ice-bd_prot"/>
</dbReference>
<feature type="region of interest" description="Disordered" evidence="3">
    <location>
        <begin position="257"/>
        <end position="286"/>
    </location>
</feature>
<protein>
    <recommendedName>
        <fullName evidence="7">DUF3494 domain-containing protein</fullName>
    </recommendedName>
</protein>
<evidence type="ECO:0000256" key="4">
    <source>
        <dbReference type="SAM" id="SignalP"/>
    </source>
</evidence>
<sequence>MRYTGPLLGLFAVACSLSGLALAQINLGAAIPYGIIANTAITNTGATVVNGRIALVNDATSITGFPPGLSSGVDAGNAAAGLARQDAQTAYDAAAGQIPTSQSGSELGGLFLVRGTYAIASSASITGTLVLDGGNDANSQFIFQIGSTLTTSAAASVVLVNGAQACNVFWQVSSSATLGTDTALSGNIIALTSISLRAGVNVDGGLYALNGAVTLIGDVVTAQQDCLRQGLPPPAYLTTTSAVESTSLTTGSIMTSTSEAFPEDETTTSVPSSGGGVTGTASTTSTSAEDCVHAGAGIDNNDNDNNDSRFFERSLRPDTSVERNDTRVERNIIWWSCV</sequence>
<evidence type="ECO:0000313" key="6">
    <source>
        <dbReference type="Proteomes" id="UP000215453"/>
    </source>
</evidence>
<dbReference type="Proteomes" id="UP000215453">
    <property type="component" value="Chromosome 5"/>
</dbReference>
<dbReference type="AlphaFoldDB" id="A0A1Y6LMR9"/>
<evidence type="ECO:0008006" key="7">
    <source>
        <dbReference type="Google" id="ProtNLM"/>
    </source>
</evidence>
<dbReference type="EMBL" id="LT882680">
    <property type="protein sequence ID" value="SMY24949.1"/>
    <property type="molecule type" value="Genomic_DNA"/>
</dbReference>
<organism evidence="5 6">
    <name type="scientific">Zymoseptoria tritici ST99CH_1A5</name>
    <dbReference type="NCBI Taxonomy" id="1276529"/>
    <lineage>
        <taxon>Eukaryota</taxon>
        <taxon>Fungi</taxon>
        <taxon>Dikarya</taxon>
        <taxon>Ascomycota</taxon>
        <taxon>Pezizomycotina</taxon>
        <taxon>Dothideomycetes</taxon>
        <taxon>Dothideomycetidae</taxon>
        <taxon>Mycosphaerellales</taxon>
        <taxon>Mycosphaerellaceae</taxon>
        <taxon>Zymoseptoria</taxon>
    </lineage>
</organism>
<evidence type="ECO:0000313" key="5">
    <source>
        <dbReference type="EMBL" id="SMY24949.1"/>
    </source>
</evidence>
<reference evidence="5 6" key="1">
    <citation type="submission" date="2016-10" db="EMBL/GenBank/DDBJ databases">
        <authorList>
            <person name="Varghese N."/>
        </authorList>
    </citation>
    <scope>NUCLEOTIDE SEQUENCE [LARGE SCALE GENOMIC DNA]</scope>
</reference>